<name>A0A1H3QKY3_9MICO</name>
<dbReference type="STRING" id="381665.SAMN05216554_2582"/>
<dbReference type="Pfam" id="PF13406">
    <property type="entry name" value="SLT_2"/>
    <property type="match status" value="1"/>
</dbReference>
<reference evidence="4 5" key="1">
    <citation type="submission" date="2016-10" db="EMBL/GenBank/DDBJ databases">
        <authorList>
            <person name="de Groot N.N."/>
        </authorList>
    </citation>
    <scope>NUCLEOTIDE SEQUENCE [LARGE SCALE GENOMIC DNA]</scope>
    <source>
        <strain evidence="4 5">CGMCC 4.3491</strain>
    </source>
</reference>
<dbReference type="SUPFAM" id="SSF53955">
    <property type="entry name" value="Lysozyme-like"/>
    <property type="match status" value="1"/>
</dbReference>
<dbReference type="PANTHER" id="PTHR30163:SF8">
    <property type="entry name" value="LYTIC MUREIN TRANSGLYCOSYLASE"/>
    <property type="match status" value="1"/>
</dbReference>
<evidence type="ECO:0000259" key="3">
    <source>
        <dbReference type="Pfam" id="PF13406"/>
    </source>
</evidence>
<feature type="compositionally biased region" description="Low complexity" evidence="1">
    <location>
        <begin position="61"/>
        <end position="70"/>
    </location>
</feature>
<dbReference type="PANTHER" id="PTHR30163">
    <property type="entry name" value="MEMBRANE-BOUND LYTIC MUREIN TRANSGLYCOSYLASE B"/>
    <property type="match status" value="1"/>
</dbReference>
<proteinExistence type="predicted"/>
<dbReference type="Proteomes" id="UP000198891">
    <property type="component" value="Unassembled WGS sequence"/>
</dbReference>
<gene>
    <name evidence="4" type="ORF">SAMN05216554_2582</name>
</gene>
<keyword evidence="2" id="KW-0732">Signal</keyword>
<feature type="region of interest" description="Disordered" evidence="1">
    <location>
        <begin position="47"/>
        <end position="138"/>
    </location>
</feature>
<dbReference type="GO" id="GO:0009253">
    <property type="term" value="P:peptidoglycan catabolic process"/>
    <property type="evidence" value="ECO:0007669"/>
    <property type="project" value="TreeGrafter"/>
</dbReference>
<accession>A0A1H3QKY3</accession>
<feature type="domain" description="Transglycosylase SLT" evidence="3">
    <location>
        <begin position="249"/>
        <end position="311"/>
    </location>
</feature>
<feature type="signal peptide" evidence="2">
    <location>
        <begin position="1"/>
        <end position="28"/>
    </location>
</feature>
<protein>
    <submittedName>
        <fullName evidence="4">Transglycosylase SLT domain-containing protein</fullName>
    </submittedName>
</protein>
<dbReference type="CDD" id="cd13399">
    <property type="entry name" value="Slt35-like"/>
    <property type="match status" value="1"/>
</dbReference>
<dbReference type="InterPro" id="IPR043426">
    <property type="entry name" value="MltB-like"/>
</dbReference>
<dbReference type="PROSITE" id="PS51257">
    <property type="entry name" value="PROKAR_LIPOPROTEIN"/>
    <property type="match status" value="1"/>
</dbReference>
<dbReference type="InterPro" id="IPR023346">
    <property type="entry name" value="Lysozyme-like_dom_sf"/>
</dbReference>
<organism evidence="4 5">
    <name type="scientific">Herbiconiux ginsengi</name>
    <dbReference type="NCBI Taxonomy" id="381665"/>
    <lineage>
        <taxon>Bacteria</taxon>
        <taxon>Bacillati</taxon>
        <taxon>Actinomycetota</taxon>
        <taxon>Actinomycetes</taxon>
        <taxon>Micrococcales</taxon>
        <taxon>Microbacteriaceae</taxon>
        <taxon>Herbiconiux</taxon>
    </lineage>
</organism>
<dbReference type="RefSeq" id="WP_092554197.1">
    <property type="nucleotide sequence ID" value="NZ_FNPZ01000002.1"/>
</dbReference>
<feature type="compositionally biased region" description="Gly residues" evidence="1">
    <location>
        <begin position="71"/>
        <end position="124"/>
    </location>
</feature>
<evidence type="ECO:0000313" key="4">
    <source>
        <dbReference type="EMBL" id="SDZ13698.1"/>
    </source>
</evidence>
<sequence>MTARVGSGLLISALVVLACWLLVGAVSAAAEPRAGADAWSGTGETVAAPLVPGGGTGAGARGSSDADAASGTGGAGGPNGTGAQDGTGATGGLGATGGPGGPGGPGGTGGTGGPGETGGPGATGTSGPSANPGTPSVTPALAAVDPVWAAGVAQATGIPQRALIGYAGAALSLQREQPTCSVGWNTIAALGWIESGHGTHGGSAIGVGGPNDGVTTPRILGPALDGGEFDAIDDTDAGTLDGDPDGDRAVGPMQFIPSTWQTWGADGSGDGVADPQQIDDASLAAARYLCHYGDLGDAGTWRTAVFAYNHVESYVDSVAATANQYAAQAAAVSETSGAGG</sequence>
<dbReference type="Gene3D" id="1.10.530.10">
    <property type="match status" value="1"/>
</dbReference>
<dbReference type="EMBL" id="FNPZ01000002">
    <property type="protein sequence ID" value="SDZ13698.1"/>
    <property type="molecule type" value="Genomic_DNA"/>
</dbReference>
<keyword evidence="5" id="KW-1185">Reference proteome</keyword>
<dbReference type="InterPro" id="IPR031304">
    <property type="entry name" value="SLT_2"/>
</dbReference>
<feature type="chain" id="PRO_5011581467" evidence="2">
    <location>
        <begin position="29"/>
        <end position="340"/>
    </location>
</feature>
<evidence type="ECO:0000313" key="5">
    <source>
        <dbReference type="Proteomes" id="UP000198891"/>
    </source>
</evidence>
<evidence type="ECO:0000256" key="2">
    <source>
        <dbReference type="SAM" id="SignalP"/>
    </source>
</evidence>
<dbReference type="AlphaFoldDB" id="A0A1H3QKY3"/>
<evidence type="ECO:0000256" key="1">
    <source>
        <dbReference type="SAM" id="MobiDB-lite"/>
    </source>
</evidence>
<dbReference type="GO" id="GO:0008933">
    <property type="term" value="F:peptidoglycan lytic transglycosylase activity"/>
    <property type="evidence" value="ECO:0007669"/>
    <property type="project" value="TreeGrafter"/>
</dbReference>